<comment type="subcellular location">
    <subcellularLocation>
        <location evidence="1">Nucleus</location>
    </subcellularLocation>
</comment>
<dbReference type="AlphaFoldDB" id="A0A4U0X7E9"/>
<evidence type="ECO:0000313" key="5">
    <source>
        <dbReference type="EMBL" id="TKA72444.1"/>
    </source>
</evidence>
<dbReference type="Pfam" id="PF02178">
    <property type="entry name" value="AT_hook"/>
    <property type="match status" value="2"/>
</dbReference>
<comment type="caution">
    <text evidence="5">The sequence shown here is derived from an EMBL/GenBank/DDBJ whole genome shotgun (WGS) entry which is preliminary data.</text>
</comment>
<keyword evidence="2" id="KW-0539">Nucleus</keyword>
<evidence type="ECO:0000259" key="4">
    <source>
        <dbReference type="Pfam" id="PF01878"/>
    </source>
</evidence>
<dbReference type="Proteomes" id="UP000309340">
    <property type="component" value="Unassembled WGS sequence"/>
</dbReference>
<evidence type="ECO:0000313" key="6">
    <source>
        <dbReference type="Proteomes" id="UP000309340"/>
    </source>
</evidence>
<dbReference type="PANTHER" id="PTHR14087">
    <property type="entry name" value="THYMOCYTE NUCLEAR PROTEIN 1"/>
    <property type="match status" value="1"/>
</dbReference>
<dbReference type="Gene3D" id="3.10.590.10">
    <property type="entry name" value="ph1033 like domains"/>
    <property type="match status" value="1"/>
</dbReference>
<dbReference type="STRING" id="329884.A0A4U0X7E9"/>
<dbReference type="InterPro" id="IPR015947">
    <property type="entry name" value="PUA-like_sf"/>
</dbReference>
<name>A0A4U0X7E9_9PEZI</name>
<dbReference type="PANTHER" id="PTHR14087:SF7">
    <property type="entry name" value="THYMOCYTE NUCLEAR PROTEIN 1"/>
    <property type="match status" value="1"/>
</dbReference>
<evidence type="ECO:0000256" key="1">
    <source>
        <dbReference type="ARBA" id="ARBA00004123"/>
    </source>
</evidence>
<feature type="region of interest" description="Disordered" evidence="3">
    <location>
        <begin position="1"/>
        <end position="145"/>
    </location>
</feature>
<dbReference type="PRINTS" id="PR00929">
    <property type="entry name" value="ATHOOK"/>
</dbReference>
<dbReference type="SUPFAM" id="SSF88697">
    <property type="entry name" value="PUA domain-like"/>
    <property type="match status" value="1"/>
</dbReference>
<dbReference type="GO" id="GO:0003677">
    <property type="term" value="F:DNA binding"/>
    <property type="evidence" value="ECO:0007669"/>
    <property type="project" value="InterPro"/>
</dbReference>
<gene>
    <name evidence="5" type="ORF">B0A55_08000</name>
</gene>
<sequence>MMARGDDTVHEDAKTAPPSKKRKATTKKEAGAPAKKRGRPSKAAAAAAAPEDDDAEEPAEDAPVTTKKRGRPAKGAASKSPVAGEGKAAPKKRGRPPKGGETTKSHADEEAAEEQLEEELLDSNDAEGAEIGEPAPPPSSSNSKRYWLMKAEQEDREERAHNGTVINTKFTIDDLRSKTTAPELWDGVRNHVAAKNMRAMRKGELAFFYASGGKQGRTPGIVGIMEVVSEAEHDVTTADEGAYGYVGEEGKRGQWCVVGVEFRKKLSKPVSLKELQQHRGAGEALEKMQLFKQSRLSVAEVSAAEWDFIMEQLVEGYE</sequence>
<dbReference type="InterPro" id="IPR002740">
    <property type="entry name" value="EVE_domain"/>
</dbReference>
<dbReference type="InterPro" id="IPR017956">
    <property type="entry name" value="AT_hook_DNA-bd_motif"/>
</dbReference>
<reference evidence="5 6" key="1">
    <citation type="submission" date="2017-03" db="EMBL/GenBank/DDBJ databases">
        <title>Genomes of endolithic fungi from Antarctica.</title>
        <authorList>
            <person name="Coleine C."/>
            <person name="Masonjones S."/>
            <person name="Stajich J.E."/>
        </authorList>
    </citation>
    <scope>NUCLEOTIDE SEQUENCE [LARGE SCALE GENOMIC DNA]</scope>
    <source>
        <strain evidence="5 6">CCFEE 5184</strain>
    </source>
</reference>
<dbReference type="CDD" id="cd21133">
    <property type="entry name" value="EVE"/>
    <property type="match status" value="1"/>
</dbReference>
<evidence type="ECO:0000256" key="2">
    <source>
        <dbReference type="ARBA" id="ARBA00023242"/>
    </source>
</evidence>
<dbReference type="InterPro" id="IPR052181">
    <property type="entry name" value="5hmC_binding"/>
</dbReference>
<dbReference type="SMART" id="SM00384">
    <property type="entry name" value="AT_hook"/>
    <property type="match status" value="3"/>
</dbReference>
<accession>A0A4U0X7E9</accession>
<keyword evidence="6" id="KW-1185">Reference proteome</keyword>
<organism evidence="5 6">
    <name type="scientific">Friedmanniomyces simplex</name>
    <dbReference type="NCBI Taxonomy" id="329884"/>
    <lineage>
        <taxon>Eukaryota</taxon>
        <taxon>Fungi</taxon>
        <taxon>Dikarya</taxon>
        <taxon>Ascomycota</taxon>
        <taxon>Pezizomycotina</taxon>
        <taxon>Dothideomycetes</taxon>
        <taxon>Dothideomycetidae</taxon>
        <taxon>Mycosphaerellales</taxon>
        <taxon>Teratosphaeriaceae</taxon>
        <taxon>Friedmanniomyces</taxon>
    </lineage>
</organism>
<dbReference type="EMBL" id="NAJQ01000309">
    <property type="protein sequence ID" value="TKA72444.1"/>
    <property type="molecule type" value="Genomic_DNA"/>
</dbReference>
<dbReference type="InterPro" id="IPR047197">
    <property type="entry name" value="THYN1-like_EVE"/>
</dbReference>
<evidence type="ECO:0000256" key="3">
    <source>
        <dbReference type="SAM" id="MobiDB-lite"/>
    </source>
</evidence>
<feature type="compositionally biased region" description="Acidic residues" evidence="3">
    <location>
        <begin position="50"/>
        <end position="60"/>
    </location>
</feature>
<dbReference type="GO" id="GO:0005634">
    <property type="term" value="C:nucleus"/>
    <property type="evidence" value="ECO:0007669"/>
    <property type="project" value="UniProtKB-SubCell"/>
</dbReference>
<proteinExistence type="predicted"/>
<dbReference type="Pfam" id="PF01878">
    <property type="entry name" value="EVE"/>
    <property type="match status" value="1"/>
</dbReference>
<protein>
    <recommendedName>
        <fullName evidence="4">EVE domain-containing protein</fullName>
    </recommendedName>
</protein>
<feature type="compositionally biased region" description="Basic and acidic residues" evidence="3">
    <location>
        <begin position="1"/>
        <end position="14"/>
    </location>
</feature>
<feature type="compositionally biased region" description="Acidic residues" evidence="3">
    <location>
        <begin position="110"/>
        <end position="130"/>
    </location>
</feature>
<dbReference type="OrthoDB" id="41445at2759"/>
<feature type="domain" description="EVE" evidence="4">
    <location>
        <begin position="145"/>
        <end position="311"/>
    </location>
</feature>